<comment type="caution">
    <text evidence="2">The sequence shown here is derived from an EMBL/GenBank/DDBJ whole genome shotgun (WGS) entry which is preliminary data.</text>
</comment>
<dbReference type="AlphaFoldDB" id="A0A0F9MA03"/>
<proteinExistence type="predicted"/>
<organism evidence="2">
    <name type="scientific">marine sediment metagenome</name>
    <dbReference type="NCBI Taxonomy" id="412755"/>
    <lineage>
        <taxon>unclassified sequences</taxon>
        <taxon>metagenomes</taxon>
        <taxon>ecological metagenomes</taxon>
    </lineage>
</organism>
<feature type="non-terminal residue" evidence="2">
    <location>
        <position position="1"/>
    </location>
</feature>
<evidence type="ECO:0000256" key="1">
    <source>
        <dbReference type="SAM" id="MobiDB-lite"/>
    </source>
</evidence>
<dbReference type="EMBL" id="LAZR01009292">
    <property type="protein sequence ID" value="KKM73505.1"/>
    <property type="molecule type" value="Genomic_DNA"/>
</dbReference>
<feature type="compositionally biased region" description="Polar residues" evidence="1">
    <location>
        <begin position="1"/>
        <end position="15"/>
    </location>
</feature>
<accession>A0A0F9MA03</accession>
<sequence length="45" mass="4790">LSSKSSQVIDQTNGGSRPKAVEGDVFPLNILRRAVVCINTVSGLY</sequence>
<evidence type="ECO:0000313" key="2">
    <source>
        <dbReference type="EMBL" id="KKM73505.1"/>
    </source>
</evidence>
<name>A0A0F9MA03_9ZZZZ</name>
<protein>
    <submittedName>
        <fullName evidence="2">Uncharacterized protein</fullName>
    </submittedName>
</protein>
<gene>
    <name evidence="2" type="ORF">LCGC14_1409790</name>
</gene>
<reference evidence="2" key="1">
    <citation type="journal article" date="2015" name="Nature">
        <title>Complex archaea that bridge the gap between prokaryotes and eukaryotes.</title>
        <authorList>
            <person name="Spang A."/>
            <person name="Saw J.H."/>
            <person name="Jorgensen S.L."/>
            <person name="Zaremba-Niedzwiedzka K."/>
            <person name="Martijn J."/>
            <person name="Lind A.E."/>
            <person name="van Eijk R."/>
            <person name="Schleper C."/>
            <person name="Guy L."/>
            <person name="Ettema T.J."/>
        </authorList>
    </citation>
    <scope>NUCLEOTIDE SEQUENCE</scope>
</reference>
<feature type="region of interest" description="Disordered" evidence="1">
    <location>
        <begin position="1"/>
        <end position="20"/>
    </location>
</feature>